<dbReference type="AlphaFoldDB" id="A0A8J8T9S8"/>
<keyword evidence="3" id="KW-1185">Reference proteome</keyword>
<feature type="transmembrane region" description="Helical" evidence="1">
    <location>
        <begin position="763"/>
        <end position="790"/>
    </location>
</feature>
<reference evidence="2" key="1">
    <citation type="submission" date="2019-06" db="EMBL/GenBank/DDBJ databases">
        <authorList>
            <person name="Zheng W."/>
        </authorList>
    </citation>
    <scope>NUCLEOTIDE SEQUENCE</scope>
    <source>
        <strain evidence="2">QDHG01</strain>
    </source>
</reference>
<accession>A0A8J8T9S8</accession>
<evidence type="ECO:0000313" key="3">
    <source>
        <dbReference type="Proteomes" id="UP000785679"/>
    </source>
</evidence>
<keyword evidence="1" id="KW-0812">Transmembrane</keyword>
<proteinExistence type="predicted"/>
<organism evidence="2 3">
    <name type="scientific">Halteria grandinella</name>
    <dbReference type="NCBI Taxonomy" id="5974"/>
    <lineage>
        <taxon>Eukaryota</taxon>
        <taxon>Sar</taxon>
        <taxon>Alveolata</taxon>
        <taxon>Ciliophora</taxon>
        <taxon>Intramacronucleata</taxon>
        <taxon>Spirotrichea</taxon>
        <taxon>Stichotrichia</taxon>
        <taxon>Sporadotrichida</taxon>
        <taxon>Halteriidae</taxon>
        <taxon>Halteria</taxon>
    </lineage>
</organism>
<comment type="caution">
    <text evidence="2">The sequence shown here is derived from an EMBL/GenBank/DDBJ whole genome shotgun (WGS) entry which is preliminary data.</text>
</comment>
<name>A0A8J8T9S8_HALGN</name>
<dbReference type="Proteomes" id="UP000785679">
    <property type="component" value="Unassembled WGS sequence"/>
</dbReference>
<keyword evidence="1" id="KW-0472">Membrane</keyword>
<keyword evidence="1" id="KW-1133">Transmembrane helix</keyword>
<gene>
    <name evidence="2" type="ORF">FGO68_gene6935</name>
</gene>
<dbReference type="EMBL" id="RRYP01000735">
    <property type="protein sequence ID" value="TNV86930.1"/>
    <property type="molecule type" value="Genomic_DNA"/>
</dbReference>
<protein>
    <submittedName>
        <fullName evidence="2">Uncharacterized protein</fullName>
    </submittedName>
</protein>
<feature type="transmembrane region" description="Helical" evidence="1">
    <location>
        <begin position="836"/>
        <end position="855"/>
    </location>
</feature>
<sequence length="867" mass="98384">MIDDCNFIMLANCMGDQWTYLVYVTDLDGERKVEMKKAYAKQTAGHLLARFISSELFIVPILFTTTINLQNGISEYTTTNTFTKSALITNDLRASCMDTNDNDLYEQVSISQYSGYYPDPSVRLAEGSNSPYGPYQFGNSDIGSDYYDIDTSKFITIPNALCPQMEYSLKLNQQVAPLLISFQPEIGYTKTFKFKDFEYKKMCRDGIEQNNLELLTQEYTLTKLNGVESIEEFTATIDTKFKTISVYSNMPVNGAVYYIMLKGEYKEQRLMGKQIIEVQVKTDDCPRFEKAVTIRLHKHMTGQVVSLPTLVACPAVPINSFTFLSNSLQLLTFGQIDTFSSHSDIGSFTMIFNMNFADSYPIDEKVLFYFNMTGETGPTLISLSITFLNDKPYQLSPPNPNTCHAMYPTDSFIYRILKSDMIDTEQQTVTVVTLNMPDWGYTFESDSEWGFTVVAEEGKEGRLIIKYVLRDEIQASDQVYEVCIKVLKVESTNRFNVTYNAAQQISIYSHLEFDASSPSSITLPSGEFSVSKVDLGAAIPFASFDQTNNQINLDEDKVKDGTYQIALTLAHGIYGDIVKQITLVIFGQQQKINPEIDTDQFEKVYFKLKLQKATSEGRLHLKLIGESMQLLMLIDNTTFSINQYEQIVFYQVESKNNQSNSFVIKLDGLQNKDMTSEIWVEVQSDNITINQYTEKKMLLLKKGTIVNGILPRQYSSQEIMLQQQIEKAGYYATISFSGSSILLNVFLAAFLNILWEFMNDASLLIILSLVSIDIPGMVQFIQLVFLQFIYLDILQTDKWLPQLFYKNYGDDSGLNVYFEINSYGSTRAVVNLGSTFIYLMIQIGMVLAMGVFQIAGKYIRVQVLSDG</sequence>
<evidence type="ECO:0000256" key="1">
    <source>
        <dbReference type="SAM" id="Phobius"/>
    </source>
</evidence>
<evidence type="ECO:0000313" key="2">
    <source>
        <dbReference type="EMBL" id="TNV86930.1"/>
    </source>
</evidence>
<feature type="transmembrane region" description="Helical" evidence="1">
    <location>
        <begin position="728"/>
        <end position="751"/>
    </location>
</feature>